<protein>
    <recommendedName>
        <fullName evidence="4">ABC transporter permease</fullName>
    </recommendedName>
</protein>
<evidence type="ECO:0000313" key="3">
    <source>
        <dbReference type="Proteomes" id="UP000078447"/>
    </source>
</evidence>
<feature type="transmembrane region" description="Helical" evidence="1">
    <location>
        <begin position="153"/>
        <end position="174"/>
    </location>
</feature>
<keyword evidence="1" id="KW-1133">Transmembrane helix</keyword>
<feature type="transmembrane region" description="Helical" evidence="1">
    <location>
        <begin position="181"/>
        <end position="204"/>
    </location>
</feature>
<evidence type="ECO:0008006" key="4">
    <source>
        <dbReference type="Google" id="ProtNLM"/>
    </source>
</evidence>
<evidence type="ECO:0000256" key="1">
    <source>
        <dbReference type="SAM" id="Phobius"/>
    </source>
</evidence>
<dbReference type="Proteomes" id="UP000078447">
    <property type="component" value="Unassembled WGS sequence"/>
</dbReference>
<feature type="transmembrane region" description="Helical" evidence="1">
    <location>
        <begin position="216"/>
        <end position="242"/>
    </location>
</feature>
<proteinExistence type="predicted"/>
<accession>A0ABX2VBY5</accession>
<name>A0ABX2VBY5_9BACL</name>
<dbReference type="EMBL" id="LVVL01000001">
    <property type="protein sequence ID" value="OAN15759.1"/>
    <property type="molecule type" value="Genomic_DNA"/>
</dbReference>
<feature type="transmembrane region" description="Helical" evidence="1">
    <location>
        <begin position="94"/>
        <end position="119"/>
    </location>
</feature>
<sequence>MQPIIWTELKRSMTRRTLCLALLLPLIILLQFNQVRTGYVFLTWQGVFEESAGTIIAVAFPLICCVLYLPTVAREIDHQFIRYARTRVSLKDYLIAKGVVNALITFIVFFVTMLGWMLFLRFVEPSLHWMTYEQGPESLTTFTQAFTTDGMYMIAYAGWIGLNAMVYATIAYLLLVLSGNLFLAVGLPFLFYHLLNFATGLLSVPQFSPVSTIFPFNIIAMPLWTIFVPFSVLGLMLFGLMITGMKRTEWEL</sequence>
<feature type="transmembrane region" description="Helical" evidence="1">
    <location>
        <begin position="53"/>
        <end position="73"/>
    </location>
</feature>
<evidence type="ECO:0000313" key="2">
    <source>
        <dbReference type="EMBL" id="OAN15759.1"/>
    </source>
</evidence>
<dbReference type="RefSeq" id="WP_028106554.1">
    <property type="nucleotide sequence ID" value="NZ_LVVL01000001.1"/>
</dbReference>
<keyword evidence="1" id="KW-0812">Transmembrane</keyword>
<organism evidence="2 3">
    <name type="scientific">Exiguobacterium undae</name>
    <dbReference type="NCBI Taxonomy" id="169177"/>
    <lineage>
        <taxon>Bacteria</taxon>
        <taxon>Bacillati</taxon>
        <taxon>Bacillota</taxon>
        <taxon>Bacilli</taxon>
        <taxon>Bacillales</taxon>
        <taxon>Bacillales Family XII. Incertae Sedis</taxon>
        <taxon>Exiguobacterium</taxon>
    </lineage>
</organism>
<keyword evidence="3" id="KW-1185">Reference proteome</keyword>
<keyword evidence="1" id="KW-0472">Membrane</keyword>
<gene>
    <name evidence="2" type="ORF">A3783_07450</name>
</gene>
<comment type="caution">
    <text evidence="2">The sequence shown here is derived from an EMBL/GenBank/DDBJ whole genome shotgun (WGS) entry which is preliminary data.</text>
</comment>
<reference evidence="2 3" key="1">
    <citation type="submission" date="2016-03" db="EMBL/GenBank/DDBJ databases">
        <authorList>
            <person name="Cho S.-Y."/>
            <person name="Lim S."/>
            <person name="Kim H."/>
            <person name="Soh E.H."/>
            <person name="Moon J.S."/>
        </authorList>
    </citation>
    <scope>NUCLEOTIDE SEQUENCE [LARGE SCALE GENOMIC DNA]</scope>
    <source>
        <strain evidence="2 3">KCTC 3810</strain>
    </source>
</reference>